<keyword evidence="4 6" id="KW-1278">Translocase</keyword>
<evidence type="ECO:0000256" key="1">
    <source>
        <dbReference type="ARBA" id="ARBA00002378"/>
    </source>
</evidence>
<reference evidence="10" key="1">
    <citation type="submission" date="2021-02" db="EMBL/GenBank/DDBJ databases">
        <title>Natronogracilivirga saccharolytica gen. nov. sp. nov. a new anaerobic, haloalkiliphilic carbohydrate-fermenting bacterium from soda lake and proposing of Cyclonatronumiaceae fam. nov. in the phylum Balneolaeota.</title>
        <authorList>
            <person name="Zhilina T.N."/>
            <person name="Sorokin D.Y."/>
            <person name="Zavarzina D.G."/>
            <person name="Toshchakov S.V."/>
            <person name="Kublanov I.V."/>
        </authorList>
    </citation>
    <scope>NUCLEOTIDE SEQUENCE</scope>
    <source>
        <strain evidence="10">Z-1702</strain>
    </source>
</reference>
<keyword evidence="6" id="KW-1003">Cell membrane</keyword>
<keyword evidence="3 6" id="KW-0813">Transport</keyword>
<dbReference type="NCBIfam" id="TIGR01962">
    <property type="entry name" value="NuoD"/>
    <property type="match status" value="1"/>
</dbReference>
<comment type="catalytic activity">
    <reaction evidence="6">
        <text>a quinone + NADH + 5 H(+)(in) = a quinol + NAD(+) + 4 H(+)(out)</text>
        <dbReference type="Rhea" id="RHEA:57888"/>
        <dbReference type="ChEBI" id="CHEBI:15378"/>
        <dbReference type="ChEBI" id="CHEBI:24646"/>
        <dbReference type="ChEBI" id="CHEBI:57540"/>
        <dbReference type="ChEBI" id="CHEBI:57945"/>
        <dbReference type="ChEBI" id="CHEBI:132124"/>
    </reaction>
</comment>
<dbReference type="InterPro" id="IPR014029">
    <property type="entry name" value="NADH_UbQ_OxRdtase_49kDa_CS"/>
</dbReference>
<feature type="domain" description="NADH-quinone oxidoreductase subunit D" evidence="9">
    <location>
        <begin position="158"/>
        <end position="430"/>
    </location>
</feature>
<dbReference type="PROSITE" id="PS00535">
    <property type="entry name" value="COMPLEX1_49K"/>
    <property type="match status" value="1"/>
</dbReference>
<dbReference type="GO" id="GO:0005886">
    <property type="term" value="C:plasma membrane"/>
    <property type="evidence" value="ECO:0007669"/>
    <property type="project" value="UniProtKB-SubCell"/>
</dbReference>
<keyword evidence="11" id="KW-1185">Reference proteome</keyword>
<evidence type="ECO:0000256" key="4">
    <source>
        <dbReference type="ARBA" id="ARBA00022967"/>
    </source>
</evidence>
<keyword evidence="6" id="KW-0830">Ubiquinone</keyword>
<keyword evidence="5 6" id="KW-0520">NAD</keyword>
<dbReference type="RefSeq" id="WP_210511338.1">
    <property type="nucleotide sequence ID" value="NZ_JAFIDN010000004.1"/>
</dbReference>
<comment type="function">
    <text evidence="1 6">NDH-1 shuttles electrons from NADH, via FMN and iron-sulfur (Fe-S) centers, to quinones in the respiratory chain. The immediate electron acceptor for the enzyme in this species is believed to be ubiquinone. Couples the redox reaction to proton translocation (for every two electrons transferred, four hydrogen ions are translocated across the cytoplasmic membrane), and thus conserves the redox energy in a proton gradient.</text>
</comment>
<comment type="similarity">
    <text evidence="2 6 7">Belongs to the complex I 49 kDa subunit family.</text>
</comment>
<keyword evidence="6 8" id="KW-0472">Membrane</keyword>
<evidence type="ECO:0000256" key="2">
    <source>
        <dbReference type="ARBA" id="ARBA00005769"/>
    </source>
</evidence>
<dbReference type="GO" id="GO:0051287">
    <property type="term" value="F:NAD binding"/>
    <property type="evidence" value="ECO:0007669"/>
    <property type="project" value="InterPro"/>
</dbReference>
<evidence type="ECO:0000256" key="3">
    <source>
        <dbReference type="ARBA" id="ARBA00022448"/>
    </source>
</evidence>
<dbReference type="EC" id="7.1.1.-" evidence="6"/>
<evidence type="ECO:0000256" key="7">
    <source>
        <dbReference type="RuleBase" id="RU003685"/>
    </source>
</evidence>
<evidence type="ECO:0000313" key="10">
    <source>
        <dbReference type="EMBL" id="MBP3192440.1"/>
    </source>
</evidence>
<evidence type="ECO:0000256" key="5">
    <source>
        <dbReference type="ARBA" id="ARBA00023027"/>
    </source>
</evidence>
<protein>
    <recommendedName>
        <fullName evidence="6">NADH-quinone oxidoreductase subunit D</fullName>
        <ecNumber evidence="6">7.1.1.-</ecNumber>
    </recommendedName>
    <alternativeName>
        <fullName evidence="6">NADH dehydrogenase I subunit D</fullName>
    </alternativeName>
    <alternativeName>
        <fullName evidence="6">NDH-1 subunit D</fullName>
    </alternativeName>
</protein>
<dbReference type="GO" id="GO:0050136">
    <property type="term" value="F:NADH dehydrogenase (quinone) (non-electrogenic) activity"/>
    <property type="evidence" value="ECO:0007669"/>
    <property type="project" value="UniProtKB-UniRule"/>
</dbReference>
<dbReference type="NCBIfam" id="NF004739">
    <property type="entry name" value="PRK06075.1"/>
    <property type="match status" value="1"/>
</dbReference>
<accession>A0A8J7UUH7</accession>
<evidence type="ECO:0000313" key="11">
    <source>
        <dbReference type="Proteomes" id="UP000673975"/>
    </source>
</evidence>
<keyword evidence="10" id="KW-0560">Oxidoreductase</keyword>
<dbReference type="InterPro" id="IPR022885">
    <property type="entry name" value="NDH1_su_D/H"/>
</dbReference>
<keyword evidence="8" id="KW-0812">Transmembrane</keyword>
<evidence type="ECO:0000256" key="6">
    <source>
        <dbReference type="HAMAP-Rule" id="MF_01358"/>
    </source>
</evidence>
<organism evidence="10 11">
    <name type="scientific">Natronogracilivirga saccharolytica</name>
    <dbReference type="NCBI Taxonomy" id="2812953"/>
    <lineage>
        <taxon>Bacteria</taxon>
        <taxon>Pseudomonadati</taxon>
        <taxon>Balneolota</taxon>
        <taxon>Balneolia</taxon>
        <taxon>Balneolales</taxon>
        <taxon>Cyclonatronaceae</taxon>
        <taxon>Natronogracilivirga</taxon>
    </lineage>
</organism>
<dbReference type="HAMAP" id="MF_01358">
    <property type="entry name" value="NDH1_NuoD"/>
    <property type="match status" value="1"/>
</dbReference>
<dbReference type="InterPro" id="IPR029014">
    <property type="entry name" value="NiFe-Hase_large"/>
</dbReference>
<dbReference type="PANTHER" id="PTHR11993">
    <property type="entry name" value="NADH-UBIQUINONE OXIDOREDUCTASE 49 KDA SUBUNIT"/>
    <property type="match status" value="1"/>
</dbReference>
<name>A0A8J7UUH7_9BACT</name>
<gene>
    <name evidence="6 10" type="primary">nuoD</name>
    <name evidence="10" type="ORF">NATSA_07180</name>
</gene>
<sequence length="430" mass="48987">MESDAHISRKKPTFFPEHQEAIYKSLEDKHATVELDKSDPLATRMTLNMGPQHPATHGVLRVLMELDGEKITKCRLDTGYLHRGIEKMAENKTYQEFMPYTDRMDYLSPYSNNVALCLAVERIANIESPERANYIRMICNELARISSHLLWLGTMVMDAGAVSFFIWTFREREKIYDIFDEVAGHRFTVSHSRIGGVNNDFTPASVEKIKKFISEFPRELRDWHKLLDRNRIFVDRNAGVGSIGHEEAINIGLTGPALRATGIAYDVRKFEPYLHYDQIDFEVPTRTEGDNLARYYCRMEEMAESVRIIEQCFKKMPDKGPIRVDDAKKSYPSKDEVYYSMEGLIHDFMMTDTGVCPPEGAEAYHAIEAPKGELGFYIQSDGTGHPWRLKIKSPSFSNLQGLETVLDGEMVADTVVIIGGMDPVMGDSDK</sequence>
<comment type="subunit">
    <text evidence="6">NDH-1 is composed of 14 different subunits. Subunits NuoB, C, D, E, F, and G constitute the peripheral sector of the complex.</text>
</comment>
<comment type="subcellular location">
    <subcellularLocation>
        <location evidence="6">Cell membrane</location>
        <topology evidence="6">Peripheral membrane protein</topology>
        <orientation evidence="6">Cytoplasmic side</orientation>
    </subcellularLocation>
</comment>
<dbReference type="Gene3D" id="1.10.645.10">
    <property type="entry name" value="Cytochrome-c3 Hydrogenase, chain B"/>
    <property type="match status" value="1"/>
</dbReference>
<evidence type="ECO:0000256" key="8">
    <source>
        <dbReference type="SAM" id="Phobius"/>
    </source>
</evidence>
<dbReference type="PANTHER" id="PTHR11993:SF10">
    <property type="entry name" value="NADH DEHYDROGENASE [UBIQUINONE] IRON-SULFUR PROTEIN 2, MITOCHONDRIAL"/>
    <property type="match status" value="1"/>
</dbReference>
<dbReference type="InterPro" id="IPR001135">
    <property type="entry name" value="NADH_Q_OxRdtase_suD"/>
</dbReference>
<dbReference type="GO" id="GO:0048038">
    <property type="term" value="F:quinone binding"/>
    <property type="evidence" value="ECO:0007669"/>
    <property type="project" value="UniProtKB-KW"/>
</dbReference>
<dbReference type="Pfam" id="PF00346">
    <property type="entry name" value="Complex1_49kDa"/>
    <property type="match status" value="1"/>
</dbReference>
<dbReference type="AlphaFoldDB" id="A0A8J7UUH7"/>
<dbReference type="EMBL" id="JAFIDN010000004">
    <property type="protein sequence ID" value="MBP3192440.1"/>
    <property type="molecule type" value="Genomic_DNA"/>
</dbReference>
<feature type="transmembrane region" description="Helical" evidence="8">
    <location>
        <begin position="149"/>
        <end position="169"/>
    </location>
</feature>
<evidence type="ECO:0000259" key="9">
    <source>
        <dbReference type="Pfam" id="PF00346"/>
    </source>
</evidence>
<keyword evidence="8" id="KW-1133">Transmembrane helix</keyword>
<dbReference type="Proteomes" id="UP000673975">
    <property type="component" value="Unassembled WGS sequence"/>
</dbReference>
<comment type="caution">
    <text evidence="10">The sequence shown here is derived from an EMBL/GenBank/DDBJ whole genome shotgun (WGS) entry which is preliminary data.</text>
</comment>
<dbReference type="SUPFAM" id="SSF56762">
    <property type="entry name" value="HydB/Nqo4-like"/>
    <property type="match status" value="1"/>
</dbReference>
<keyword evidence="6" id="KW-0874">Quinone</keyword>
<proteinExistence type="inferred from homology"/>